<organism evidence="2 3">
    <name type="scientific">Brassica cretica</name>
    <name type="common">Mustard</name>
    <dbReference type="NCBI Taxonomy" id="69181"/>
    <lineage>
        <taxon>Eukaryota</taxon>
        <taxon>Viridiplantae</taxon>
        <taxon>Streptophyta</taxon>
        <taxon>Embryophyta</taxon>
        <taxon>Tracheophyta</taxon>
        <taxon>Spermatophyta</taxon>
        <taxon>Magnoliopsida</taxon>
        <taxon>eudicotyledons</taxon>
        <taxon>Gunneridae</taxon>
        <taxon>Pentapetalae</taxon>
        <taxon>rosids</taxon>
        <taxon>malvids</taxon>
        <taxon>Brassicales</taxon>
        <taxon>Brassicaceae</taxon>
        <taxon>Brassiceae</taxon>
        <taxon>Brassica</taxon>
    </lineage>
</organism>
<comment type="caution">
    <text evidence="2">The sequence shown here is derived from an EMBL/GenBank/DDBJ whole genome shotgun (WGS) entry which is preliminary data.</text>
</comment>
<proteinExistence type="predicted"/>
<feature type="signal peptide" evidence="1">
    <location>
        <begin position="1"/>
        <end position="25"/>
    </location>
</feature>
<protein>
    <submittedName>
        <fullName evidence="2">Uncharacterized protein</fullName>
    </submittedName>
</protein>
<accession>A0A8S9JJF5</accession>
<evidence type="ECO:0000256" key="1">
    <source>
        <dbReference type="SAM" id="SignalP"/>
    </source>
</evidence>
<dbReference type="AlphaFoldDB" id="A0A8S9JJF5"/>
<keyword evidence="1" id="KW-0732">Signal</keyword>
<evidence type="ECO:0000313" key="2">
    <source>
        <dbReference type="EMBL" id="KAF2582371.1"/>
    </source>
</evidence>
<dbReference type="EMBL" id="QGKW02001660">
    <property type="protein sequence ID" value="KAF2582371.1"/>
    <property type="molecule type" value="Genomic_DNA"/>
</dbReference>
<dbReference type="Proteomes" id="UP000712281">
    <property type="component" value="Unassembled WGS sequence"/>
</dbReference>
<gene>
    <name evidence="2" type="ORF">F2Q68_00004865</name>
</gene>
<feature type="chain" id="PRO_5035727548" evidence="1">
    <location>
        <begin position="26"/>
        <end position="177"/>
    </location>
</feature>
<sequence length="177" mass="19637">MQFHLWFPLLEAIVRLFSRFGLAIGQVSPRGLQHVVGILVLSYERGLPLDVDHLEGLLAPVGSLATVRLNPRNNMAIIAGVGIDGATEKIFARDFLRLAESVDSGNTLADLDVHPLESIPEDDIDRATRVDENPCDLEISYHEIDYERIAVGVVDPTDLFFIESDCSFREVIRRGLG</sequence>
<evidence type="ECO:0000313" key="3">
    <source>
        <dbReference type="Proteomes" id="UP000712281"/>
    </source>
</evidence>
<reference evidence="2" key="1">
    <citation type="submission" date="2019-12" db="EMBL/GenBank/DDBJ databases">
        <title>Genome sequencing and annotation of Brassica cretica.</title>
        <authorList>
            <person name="Studholme D.J."/>
            <person name="Sarris P.F."/>
        </authorList>
    </citation>
    <scope>NUCLEOTIDE SEQUENCE</scope>
    <source>
        <strain evidence="2">PFS-001/15</strain>
        <tissue evidence="2">Leaf</tissue>
    </source>
</reference>
<name>A0A8S9JJF5_BRACR</name>